<protein>
    <submittedName>
        <fullName evidence="2">Uncharacterized protein</fullName>
    </submittedName>
</protein>
<proteinExistence type="predicted"/>
<name>A0A5S6R6Z5_ORYSJ</name>
<organism evidence="2 3">
    <name type="scientific">Oryza sativa subsp. japonica</name>
    <name type="common">Rice</name>
    <dbReference type="NCBI Taxonomy" id="39947"/>
    <lineage>
        <taxon>Eukaryota</taxon>
        <taxon>Viridiplantae</taxon>
        <taxon>Streptophyta</taxon>
        <taxon>Embryophyta</taxon>
        <taxon>Tracheophyta</taxon>
        <taxon>Spermatophyta</taxon>
        <taxon>Magnoliopsida</taxon>
        <taxon>Liliopsida</taxon>
        <taxon>Poales</taxon>
        <taxon>Poaceae</taxon>
        <taxon>BOP clade</taxon>
        <taxon>Oryzoideae</taxon>
        <taxon>Oryzeae</taxon>
        <taxon>Oryzinae</taxon>
        <taxon>Oryza</taxon>
        <taxon>Oryza sativa</taxon>
    </lineage>
</organism>
<sequence length="112" mass="11075">MPTVEEEATGVFRYSSPDLVEPGSGGQRSGGGGGGGQQPGEGSGGIGGWICLLEAKSGGQQSGGSGSVGNRRSEGGGGDRICISVARFIGHRSEGGSRQLVADDNILAPLCK</sequence>
<reference evidence="3" key="2">
    <citation type="journal article" date="2008" name="Nucleic Acids Res.">
        <title>The rice annotation project database (RAP-DB): 2008 update.</title>
        <authorList>
            <consortium name="The rice annotation project (RAP)"/>
        </authorList>
    </citation>
    <scope>GENOME REANNOTATION</scope>
    <source>
        <strain evidence="3">cv. Nipponbare</strain>
    </source>
</reference>
<gene>
    <name evidence="2" type="primary">OSJNBa0051J07.5</name>
</gene>
<evidence type="ECO:0000256" key="1">
    <source>
        <dbReference type="SAM" id="MobiDB-lite"/>
    </source>
</evidence>
<evidence type="ECO:0000313" key="2">
    <source>
        <dbReference type="EMBL" id="AAL77118.1"/>
    </source>
</evidence>
<feature type="compositionally biased region" description="Gly residues" evidence="1">
    <location>
        <begin position="23"/>
        <end position="48"/>
    </location>
</feature>
<accession>A0A5S6R6Z5</accession>
<dbReference type="AlphaFoldDB" id="A0A5S6R6Z5"/>
<feature type="region of interest" description="Disordered" evidence="1">
    <location>
        <begin position="1"/>
        <end position="79"/>
    </location>
</feature>
<evidence type="ECO:0000313" key="3">
    <source>
        <dbReference type="Proteomes" id="UP000000763"/>
    </source>
</evidence>
<reference evidence="3" key="1">
    <citation type="journal article" date="2005" name="Nature">
        <title>The map-based sequence of the rice genome.</title>
        <authorList>
            <consortium name="International rice genome sequencing project (IRGSP)"/>
            <person name="Matsumoto T."/>
            <person name="Wu J."/>
            <person name="Kanamori H."/>
            <person name="Katayose Y."/>
            <person name="Fujisawa M."/>
            <person name="Namiki N."/>
            <person name="Mizuno H."/>
            <person name="Yamamoto K."/>
            <person name="Antonio B.A."/>
            <person name="Baba T."/>
            <person name="Sakata K."/>
            <person name="Nagamura Y."/>
            <person name="Aoki H."/>
            <person name="Arikawa K."/>
            <person name="Arita K."/>
            <person name="Bito T."/>
            <person name="Chiden Y."/>
            <person name="Fujitsuka N."/>
            <person name="Fukunaka R."/>
            <person name="Hamada M."/>
            <person name="Harada C."/>
            <person name="Hayashi A."/>
            <person name="Hijishita S."/>
            <person name="Honda M."/>
            <person name="Hosokawa S."/>
            <person name="Ichikawa Y."/>
            <person name="Idonuma A."/>
            <person name="Iijima M."/>
            <person name="Ikeda M."/>
            <person name="Ikeno M."/>
            <person name="Ito K."/>
            <person name="Ito S."/>
            <person name="Ito T."/>
            <person name="Ito Y."/>
            <person name="Ito Y."/>
            <person name="Iwabuchi A."/>
            <person name="Kamiya K."/>
            <person name="Karasawa W."/>
            <person name="Kurita K."/>
            <person name="Katagiri S."/>
            <person name="Kikuta A."/>
            <person name="Kobayashi H."/>
            <person name="Kobayashi N."/>
            <person name="Machita K."/>
            <person name="Maehara T."/>
            <person name="Masukawa M."/>
            <person name="Mizubayashi T."/>
            <person name="Mukai Y."/>
            <person name="Nagasaki H."/>
            <person name="Nagata Y."/>
            <person name="Naito S."/>
            <person name="Nakashima M."/>
            <person name="Nakama Y."/>
            <person name="Nakamichi Y."/>
            <person name="Nakamura M."/>
            <person name="Meguro A."/>
            <person name="Negishi M."/>
            <person name="Ohta I."/>
            <person name="Ohta T."/>
            <person name="Okamoto M."/>
            <person name="Ono N."/>
            <person name="Saji S."/>
            <person name="Sakaguchi M."/>
            <person name="Sakai K."/>
            <person name="Shibata M."/>
            <person name="Shimokawa T."/>
            <person name="Song J."/>
            <person name="Takazaki Y."/>
            <person name="Terasawa K."/>
            <person name="Tsugane M."/>
            <person name="Tsuji K."/>
            <person name="Ueda S."/>
            <person name="Waki K."/>
            <person name="Yamagata H."/>
            <person name="Yamamoto M."/>
            <person name="Yamamoto S."/>
            <person name="Yamane H."/>
            <person name="Yoshiki S."/>
            <person name="Yoshihara R."/>
            <person name="Yukawa K."/>
            <person name="Zhong H."/>
            <person name="Yano M."/>
            <person name="Yuan Q."/>
            <person name="Ouyang S."/>
            <person name="Liu J."/>
            <person name="Jones K.M."/>
            <person name="Gansberger K."/>
            <person name="Moffat K."/>
            <person name="Hill J."/>
            <person name="Bera J."/>
            <person name="Fadrosh D."/>
            <person name="Jin S."/>
            <person name="Johri S."/>
            <person name="Kim M."/>
            <person name="Overton L."/>
            <person name="Reardon M."/>
            <person name="Tsitrin T."/>
            <person name="Vuong H."/>
            <person name="Weaver B."/>
            <person name="Ciecko A."/>
            <person name="Tallon L."/>
            <person name="Jackson J."/>
            <person name="Pai G."/>
            <person name="Aken S.V."/>
            <person name="Utterback T."/>
            <person name="Reidmuller S."/>
            <person name="Feldblyum T."/>
            <person name="Hsiao J."/>
            <person name="Zismann V."/>
            <person name="Iobst S."/>
            <person name="de Vazeille A.R."/>
            <person name="Buell C.R."/>
            <person name="Ying K."/>
            <person name="Li Y."/>
            <person name="Lu T."/>
            <person name="Huang Y."/>
            <person name="Zhao Q."/>
            <person name="Feng Q."/>
            <person name="Zhang L."/>
            <person name="Zhu J."/>
            <person name="Weng Q."/>
            <person name="Mu J."/>
            <person name="Lu Y."/>
            <person name="Fan D."/>
            <person name="Liu Y."/>
            <person name="Guan J."/>
            <person name="Zhang Y."/>
            <person name="Yu S."/>
            <person name="Liu X."/>
            <person name="Zhang Y."/>
            <person name="Hong G."/>
            <person name="Han B."/>
            <person name="Choisne N."/>
            <person name="Demange N."/>
            <person name="Orjeda G."/>
            <person name="Samain S."/>
            <person name="Cattolico L."/>
            <person name="Pelletier E."/>
            <person name="Couloux A."/>
            <person name="Segurens B."/>
            <person name="Wincker P."/>
            <person name="D'Hont A."/>
            <person name="Scarpelli C."/>
            <person name="Weissenbach J."/>
            <person name="Salanoubat M."/>
            <person name="Quetier F."/>
            <person name="Yu Y."/>
            <person name="Kim H.R."/>
            <person name="Rambo T."/>
            <person name="Currie J."/>
            <person name="Collura K."/>
            <person name="Luo M."/>
            <person name="Yang T."/>
            <person name="Ammiraju J.S.S."/>
            <person name="Engler F."/>
            <person name="Soderlund C."/>
            <person name="Wing R.A."/>
            <person name="Palmer L.E."/>
            <person name="de la Bastide M."/>
            <person name="Spiegel L."/>
            <person name="Nascimento L."/>
            <person name="Zutavern T."/>
            <person name="O'Shaughnessy A."/>
            <person name="Dike S."/>
            <person name="Dedhia N."/>
            <person name="Preston R."/>
            <person name="Balija V."/>
            <person name="McCombie W.R."/>
            <person name="Chow T."/>
            <person name="Chen H."/>
            <person name="Chung M."/>
            <person name="Chen C."/>
            <person name="Shaw J."/>
            <person name="Wu H."/>
            <person name="Hsiao K."/>
            <person name="Chao Y."/>
            <person name="Chu M."/>
            <person name="Cheng C."/>
            <person name="Hour A."/>
            <person name="Lee P."/>
            <person name="Lin S."/>
            <person name="Lin Y."/>
            <person name="Liou J."/>
            <person name="Liu S."/>
            <person name="Hsing Y."/>
            <person name="Raghuvanshi S."/>
            <person name="Mohanty A."/>
            <person name="Bharti A.K."/>
            <person name="Gaur A."/>
            <person name="Gupta V."/>
            <person name="Kumar D."/>
            <person name="Ravi V."/>
            <person name="Vij S."/>
            <person name="Kapur A."/>
            <person name="Khurana P."/>
            <person name="Khurana P."/>
            <person name="Khurana J.P."/>
            <person name="Tyagi A.K."/>
            <person name="Gaikwad K."/>
            <person name="Singh A."/>
            <person name="Dalal V."/>
            <person name="Srivastava S."/>
            <person name="Dixit A."/>
            <person name="Pal A.K."/>
            <person name="Ghazi I.A."/>
            <person name="Yadav M."/>
            <person name="Pandit A."/>
            <person name="Bhargava A."/>
            <person name="Sureshbabu K."/>
            <person name="Batra K."/>
            <person name="Sharma T.R."/>
            <person name="Mohapatra T."/>
            <person name="Singh N.K."/>
            <person name="Messing J."/>
            <person name="Nelson A.B."/>
            <person name="Fuks G."/>
            <person name="Kavchok S."/>
            <person name="Keizer G."/>
            <person name="Linton E."/>
            <person name="Llaca V."/>
            <person name="Song R."/>
            <person name="Tanyolac B."/>
            <person name="Young S."/>
            <person name="Ho-Il K."/>
            <person name="Hahn J.H."/>
            <person name="Sangsakoo G."/>
            <person name="Vanavichit A."/>
            <person name="de Mattos Luiz.A.T."/>
            <person name="Zimmer P.D."/>
            <person name="Malone G."/>
            <person name="Dellagostin O."/>
            <person name="de Oliveira A.C."/>
            <person name="Bevan M."/>
            <person name="Bancroft I."/>
            <person name="Minx P."/>
            <person name="Cordum H."/>
            <person name="Wilson R."/>
            <person name="Cheng Z."/>
            <person name="Jin W."/>
            <person name="Jiang J."/>
            <person name="Leong S.A."/>
            <person name="Iwama H."/>
            <person name="Gojobori T."/>
            <person name="Itoh T."/>
            <person name="Niimura Y."/>
            <person name="Fujii Y."/>
            <person name="Habara T."/>
            <person name="Sakai H."/>
            <person name="Sato Y."/>
            <person name="Wilson G."/>
            <person name="Kumar K."/>
            <person name="McCouch S."/>
            <person name="Juretic N."/>
            <person name="Hoen D."/>
            <person name="Wright S."/>
            <person name="Bruskiewich R."/>
            <person name="Bureau T."/>
            <person name="Miyao A."/>
            <person name="Hirochika H."/>
            <person name="Nishikawa T."/>
            <person name="Kadowaki K."/>
            <person name="Sugiura M."/>
            <person name="Burr B."/>
            <person name="Sasaki T."/>
        </authorList>
    </citation>
    <scope>NUCLEOTIDE SEQUENCE [LARGE SCALE GENOMIC DNA]</scope>
    <source>
        <strain evidence="3">cv. Nipponbare</strain>
    </source>
</reference>
<dbReference type="EMBL" id="AC098566">
    <property type="protein sequence ID" value="AAL77118.1"/>
    <property type="molecule type" value="Genomic_DNA"/>
</dbReference>
<dbReference type="Proteomes" id="UP000000763">
    <property type="component" value="Chromosome 10"/>
</dbReference>